<sequence>MKVAVIADVHIGPEKEFKGKILKLSRHSESELKRFINKVSEMTDIDAVVELGDLIQEQDYKTDAKNYQDALNEFKKLPQSTYHVIGNHDQVFLGDEDLRFWLGLDHLFYSFDCDGYKCVVLFSERRMHNFLARVGIAQLDWLKKELKESKKPVIIFAHYPVDDQSFEGNPWFEERPELGLTENRAEVRKVLEDSGKVVAVISAHNHWYKLNYHNNIPYITLQSLVENIGDNTPALSWSILTFEPGKINLQTFGNDSREVNIPLKK</sequence>
<organism evidence="2 3">
    <name type="scientific">candidate division CPR2 bacterium GW2011_GWC1_41_48</name>
    <dbReference type="NCBI Taxonomy" id="1618344"/>
    <lineage>
        <taxon>Bacteria</taxon>
        <taxon>Bacteria division CPR2</taxon>
    </lineage>
</organism>
<dbReference type="GO" id="GO:0016787">
    <property type="term" value="F:hydrolase activity"/>
    <property type="evidence" value="ECO:0007669"/>
    <property type="project" value="InterPro"/>
</dbReference>
<evidence type="ECO:0000313" key="2">
    <source>
        <dbReference type="EMBL" id="KKS08723.1"/>
    </source>
</evidence>
<dbReference type="Proteomes" id="UP000033869">
    <property type="component" value="Unassembled WGS sequence"/>
</dbReference>
<dbReference type="EMBL" id="LCBL01000005">
    <property type="protein sequence ID" value="KKS08723.1"/>
    <property type="molecule type" value="Genomic_DNA"/>
</dbReference>
<gene>
    <name evidence="2" type="ORF">UU65_C0005G0034</name>
</gene>
<comment type="caution">
    <text evidence="2">The sequence shown here is derived from an EMBL/GenBank/DDBJ whole genome shotgun (WGS) entry which is preliminary data.</text>
</comment>
<evidence type="ECO:0000259" key="1">
    <source>
        <dbReference type="Pfam" id="PF00149"/>
    </source>
</evidence>
<dbReference type="InterPro" id="IPR004843">
    <property type="entry name" value="Calcineurin-like_PHP"/>
</dbReference>
<proteinExistence type="predicted"/>
<feature type="domain" description="Calcineurin-like phosphoesterase" evidence="1">
    <location>
        <begin position="1"/>
        <end position="208"/>
    </location>
</feature>
<dbReference type="Pfam" id="PF00149">
    <property type="entry name" value="Metallophos"/>
    <property type="match status" value="1"/>
</dbReference>
<dbReference type="Gene3D" id="3.60.21.10">
    <property type="match status" value="2"/>
</dbReference>
<protein>
    <recommendedName>
        <fullName evidence="1">Calcineurin-like phosphoesterase domain-containing protein</fullName>
    </recommendedName>
</protein>
<dbReference type="PANTHER" id="PTHR16509:SF1">
    <property type="entry name" value="MANGANESE-DEPENDENT ADP-RIBOSE_CDP-ALCOHOL DIPHOSPHATASE"/>
    <property type="match status" value="1"/>
</dbReference>
<evidence type="ECO:0000313" key="3">
    <source>
        <dbReference type="Proteomes" id="UP000033869"/>
    </source>
</evidence>
<accession>A0A0G0Z6S6</accession>
<dbReference type="AlphaFoldDB" id="A0A0G0Z6S6"/>
<dbReference type="SUPFAM" id="SSF56300">
    <property type="entry name" value="Metallo-dependent phosphatases"/>
    <property type="match status" value="1"/>
</dbReference>
<name>A0A0G0Z6S6_UNCC2</name>
<reference evidence="2 3" key="1">
    <citation type="journal article" date="2015" name="Nature">
        <title>rRNA introns, odd ribosomes, and small enigmatic genomes across a large radiation of phyla.</title>
        <authorList>
            <person name="Brown C.T."/>
            <person name="Hug L.A."/>
            <person name="Thomas B.C."/>
            <person name="Sharon I."/>
            <person name="Castelle C.J."/>
            <person name="Singh A."/>
            <person name="Wilkins M.J."/>
            <person name="Williams K.H."/>
            <person name="Banfield J.F."/>
        </authorList>
    </citation>
    <scope>NUCLEOTIDE SEQUENCE [LARGE SCALE GENOMIC DNA]</scope>
</reference>
<dbReference type="PANTHER" id="PTHR16509">
    <property type="match status" value="1"/>
</dbReference>
<dbReference type="InterPro" id="IPR029052">
    <property type="entry name" value="Metallo-depent_PP-like"/>
</dbReference>